<dbReference type="Proteomes" id="UP000195807">
    <property type="component" value="Chromosome"/>
</dbReference>
<dbReference type="PROSITE" id="PS50937">
    <property type="entry name" value="HTH_MERR_2"/>
    <property type="match status" value="1"/>
</dbReference>
<dbReference type="InterPro" id="IPR047057">
    <property type="entry name" value="MerR_fam"/>
</dbReference>
<keyword evidence="5" id="KW-1185">Reference proteome</keyword>
<dbReference type="Pfam" id="PF13411">
    <property type="entry name" value="MerR_1"/>
    <property type="match status" value="1"/>
</dbReference>
<evidence type="ECO:0000313" key="5">
    <source>
        <dbReference type="Proteomes" id="UP000195807"/>
    </source>
</evidence>
<name>A0A1Z1FEZ0_9SPHN</name>
<keyword evidence="1" id="KW-0238">DNA-binding</keyword>
<evidence type="ECO:0000256" key="1">
    <source>
        <dbReference type="ARBA" id="ARBA00023125"/>
    </source>
</evidence>
<protein>
    <submittedName>
        <fullName evidence="4">MerR family transcriptional regulator</fullName>
    </submittedName>
</protein>
<evidence type="ECO:0000256" key="2">
    <source>
        <dbReference type="SAM" id="MobiDB-lite"/>
    </source>
</evidence>
<dbReference type="AlphaFoldDB" id="A0A1Z1FEZ0"/>
<dbReference type="GO" id="GO:0003677">
    <property type="term" value="F:DNA binding"/>
    <property type="evidence" value="ECO:0007669"/>
    <property type="project" value="UniProtKB-KW"/>
</dbReference>
<dbReference type="SMART" id="SM00422">
    <property type="entry name" value="HTH_MERR"/>
    <property type="match status" value="1"/>
</dbReference>
<dbReference type="CDD" id="cd04765">
    <property type="entry name" value="HTH_MlrA-like_sg2"/>
    <property type="match status" value="1"/>
</dbReference>
<proteinExistence type="predicted"/>
<dbReference type="STRING" id="450378.GCA_001661675_01887"/>
<evidence type="ECO:0000313" key="4">
    <source>
        <dbReference type="EMBL" id="ARU17398.1"/>
    </source>
</evidence>
<evidence type="ECO:0000259" key="3">
    <source>
        <dbReference type="PROSITE" id="PS50937"/>
    </source>
</evidence>
<dbReference type="PANTHER" id="PTHR30204">
    <property type="entry name" value="REDOX-CYCLING DRUG-SENSING TRANSCRIPTIONAL ACTIVATOR SOXR"/>
    <property type="match status" value="1"/>
</dbReference>
<dbReference type="SUPFAM" id="SSF46955">
    <property type="entry name" value="Putative DNA-binding domain"/>
    <property type="match status" value="1"/>
</dbReference>
<dbReference type="PANTHER" id="PTHR30204:SF15">
    <property type="entry name" value="BLL5018 PROTEIN"/>
    <property type="match status" value="1"/>
</dbReference>
<reference evidence="4 5" key="1">
    <citation type="submission" date="2017-01" db="EMBL/GenBank/DDBJ databases">
        <title>Complete genome sequence of esterase-producing bacterium Croceicoccus marinus E4A9.</title>
        <authorList>
            <person name="Wu Y.-H."/>
            <person name="Cheng H."/>
            <person name="Xu L."/>
            <person name="Huo Y.-Y."/>
            <person name="Wang C.-S."/>
            <person name="Xu X.-W."/>
        </authorList>
    </citation>
    <scope>NUCLEOTIDE SEQUENCE [LARGE SCALE GENOMIC DNA]</scope>
    <source>
        <strain evidence="4 5">E4A9</strain>
    </source>
</reference>
<dbReference type="InterPro" id="IPR000551">
    <property type="entry name" value="MerR-type_HTH_dom"/>
</dbReference>
<organism evidence="4 5">
    <name type="scientific">Croceicoccus marinus</name>
    <dbReference type="NCBI Taxonomy" id="450378"/>
    <lineage>
        <taxon>Bacteria</taxon>
        <taxon>Pseudomonadati</taxon>
        <taxon>Pseudomonadota</taxon>
        <taxon>Alphaproteobacteria</taxon>
        <taxon>Sphingomonadales</taxon>
        <taxon>Erythrobacteraceae</taxon>
        <taxon>Croceicoccus</taxon>
    </lineage>
</organism>
<feature type="region of interest" description="Disordered" evidence="2">
    <location>
        <begin position="81"/>
        <end position="105"/>
    </location>
</feature>
<accession>A0A1Z1FEZ0</accession>
<gene>
    <name evidence="4" type="ORF">A9D14_09385</name>
</gene>
<dbReference type="GO" id="GO:0003700">
    <property type="term" value="F:DNA-binding transcription factor activity"/>
    <property type="evidence" value="ECO:0007669"/>
    <property type="project" value="InterPro"/>
</dbReference>
<sequence length="124" mass="13765">MFDDGKDAAAFRTIGEVAKALGIKPHVLRYWEEQFPMLKPVKRSGQRRYYRPDDVALLQTIDRLLNREGFTIKGAVRALKSGQPGEEPVPAPAAQPDPRLDRGTDAELVARLKSIRKTLAGALV</sequence>
<dbReference type="InterPro" id="IPR009061">
    <property type="entry name" value="DNA-bd_dom_put_sf"/>
</dbReference>
<feature type="domain" description="HTH merR-type" evidence="3">
    <location>
        <begin position="13"/>
        <end position="81"/>
    </location>
</feature>
<dbReference type="KEGG" id="cman:A9D14_09385"/>
<dbReference type="EMBL" id="CP019602">
    <property type="protein sequence ID" value="ARU17398.1"/>
    <property type="molecule type" value="Genomic_DNA"/>
</dbReference>
<dbReference type="Gene3D" id="1.10.1660.10">
    <property type="match status" value="1"/>
</dbReference>